<organism evidence="2 3">
    <name type="scientific">Prevotella pallens</name>
    <dbReference type="NCBI Taxonomy" id="60133"/>
    <lineage>
        <taxon>Bacteria</taxon>
        <taxon>Pseudomonadati</taxon>
        <taxon>Bacteroidota</taxon>
        <taxon>Bacteroidia</taxon>
        <taxon>Bacteroidales</taxon>
        <taxon>Prevotellaceae</taxon>
        <taxon>Prevotella</taxon>
    </lineage>
</organism>
<accession>A0A379F0Y0</accession>
<dbReference type="InterPro" id="IPR016181">
    <property type="entry name" value="Acyl_CoA_acyltransferase"/>
</dbReference>
<dbReference type="Gene3D" id="3.40.630.30">
    <property type="match status" value="1"/>
</dbReference>
<dbReference type="GO" id="GO:0004145">
    <property type="term" value="F:diamine N-acetyltransferase activity"/>
    <property type="evidence" value="ECO:0007669"/>
    <property type="project" value="UniProtKB-EC"/>
</dbReference>
<dbReference type="PANTHER" id="PTHR43415:SF3">
    <property type="entry name" value="GNAT-FAMILY ACETYLTRANSFERASE"/>
    <property type="match status" value="1"/>
</dbReference>
<dbReference type="RefSeq" id="WP_115083149.1">
    <property type="nucleotide sequence ID" value="NZ_CAJPLF010000116.1"/>
</dbReference>
<name>A0A379F0Y0_9BACT</name>
<dbReference type="CDD" id="cd04301">
    <property type="entry name" value="NAT_SF"/>
    <property type="match status" value="1"/>
</dbReference>
<reference evidence="2 3" key="1">
    <citation type="submission" date="2018-06" db="EMBL/GenBank/DDBJ databases">
        <authorList>
            <consortium name="Pathogen Informatics"/>
            <person name="Doyle S."/>
        </authorList>
    </citation>
    <scope>NUCLEOTIDE SEQUENCE [LARGE SCALE GENOMIC DNA]</scope>
    <source>
        <strain evidence="2 3">NCTC13043</strain>
    </source>
</reference>
<gene>
    <name evidence="2" type="primary">speG</name>
    <name evidence="2" type="ORF">NCTC13043_00901</name>
</gene>
<dbReference type="OrthoDB" id="893030at2"/>
<dbReference type="SUPFAM" id="SSF55729">
    <property type="entry name" value="Acyl-CoA N-acyltransferases (Nat)"/>
    <property type="match status" value="1"/>
</dbReference>
<evidence type="ECO:0000313" key="2">
    <source>
        <dbReference type="EMBL" id="SUC12299.1"/>
    </source>
</evidence>
<dbReference type="AlphaFoldDB" id="A0A379F0Y0"/>
<dbReference type="GeneID" id="78570607"/>
<feature type="domain" description="N-acetyltransferase" evidence="1">
    <location>
        <begin position="6"/>
        <end position="169"/>
    </location>
</feature>
<dbReference type="EMBL" id="UGTP01000001">
    <property type="protein sequence ID" value="SUC12299.1"/>
    <property type="molecule type" value="Genomic_DNA"/>
</dbReference>
<evidence type="ECO:0000259" key="1">
    <source>
        <dbReference type="PROSITE" id="PS51186"/>
    </source>
</evidence>
<keyword evidence="2" id="KW-0012">Acyltransferase</keyword>
<protein>
    <submittedName>
        <fullName evidence="2">Spermidine N(1)-acetyltransferase</fullName>
        <ecNumber evidence="2">2.3.1.57</ecNumber>
    </submittedName>
</protein>
<dbReference type="Proteomes" id="UP000254235">
    <property type="component" value="Unassembled WGS sequence"/>
</dbReference>
<dbReference type="EC" id="2.3.1.57" evidence="2"/>
<evidence type="ECO:0000313" key="3">
    <source>
        <dbReference type="Proteomes" id="UP000254235"/>
    </source>
</evidence>
<dbReference type="Pfam" id="PF13302">
    <property type="entry name" value="Acetyltransf_3"/>
    <property type="match status" value="1"/>
</dbReference>
<sequence length="169" mass="20060">MEIRKVYLRAMEPEDLDFLYEIENNERIWDISATNVPYSHYVLRNYIANAKNDFFADNQVRLIIENNAKQNIGILDLVNYDPQHQRAELGIVLLEEYQGKGYAYAAILRLIDYAQKNFHLHQIYAYVDVNNTKSYKCLKSVGFQENACLKDWFFKANKYNDAYVMQFFL</sequence>
<dbReference type="PANTHER" id="PTHR43415">
    <property type="entry name" value="SPERMIDINE N(1)-ACETYLTRANSFERASE"/>
    <property type="match status" value="1"/>
</dbReference>
<proteinExistence type="predicted"/>
<dbReference type="InterPro" id="IPR000182">
    <property type="entry name" value="GNAT_dom"/>
</dbReference>
<keyword evidence="2" id="KW-0808">Transferase</keyword>
<dbReference type="PROSITE" id="PS51186">
    <property type="entry name" value="GNAT"/>
    <property type="match status" value="1"/>
</dbReference>